<dbReference type="Pfam" id="PF13276">
    <property type="entry name" value="HTH_21"/>
    <property type="match status" value="1"/>
</dbReference>
<proteinExistence type="predicted"/>
<dbReference type="Proteomes" id="UP000010103">
    <property type="component" value="Chromosome"/>
</dbReference>
<dbReference type="InterPro" id="IPR001584">
    <property type="entry name" value="Integrase_cat-core"/>
</dbReference>
<dbReference type="OrthoDB" id="397987at2"/>
<dbReference type="InterPro" id="IPR036397">
    <property type="entry name" value="RNaseH_sf"/>
</dbReference>
<dbReference type="PANTHER" id="PTHR46889">
    <property type="entry name" value="TRANSPOSASE INSF FOR INSERTION SEQUENCE IS3B-RELATED"/>
    <property type="match status" value="1"/>
</dbReference>
<organism evidence="4 5">
    <name type="scientific">Mycoplasma mycoides subsp. capri LC str. 95010</name>
    <dbReference type="NCBI Taxonomy" id="862259"/>
    <lineage>
        <taxon>Bacteria</taxon>
        <taxon>Bacillati</taxon>
        <taxon>Mycoplasmatota</taxon>
        <taxon>Mollicutes</taxon>
        <taxon>Mycoplasmataceae</taxon>
        <taxon>Mycoplasma</taxon>
    </lineage>
</organism>
<dbReference type="AlphaFoldDB" id="F4MP01"/>
<dbReference type="PANTHER" id="PTHR46889:SF5">
    <property type="entry name" value="INTEGRASE PROTEIN"/>
    <property type="match status" value="1"/>
</dbReference>
<evidence type="ECO:0000313" key="5">
    <source>
        <dbReference type="Proteomes" id="UP000010103"/>
    </source>
</evidence>
<accession>F4MP01</accession>
<dbReference type="InterPro" id="IPR048020">
    <property type="entry name" value="Transpos_IS3"/>
</dbReference>
<dbReference type="InterPro" id="IPR012337">
    <property type="entry name" value="RNaseH-like_sf"/>
</dbReference>
<dbReference type="InterPro" id="IPR025948">
    <property type="entry name" value="HTH-like_dom"/>
</dbReference>
<evidence type="ECO:0000259" key="3">
    <source>
        <dbReference type="PROSITE" id="PS50994"/>
    </source>
</evidence>
<gene>
    <name evidence="4" type="primary">tnp</name>
    <name evidence="4" type="ORF">MLC_1050</name>
</gene>
<reference evidence="5" key="1">
    <citation type="journal article" date="2011" name="BMC Genomics">
        <title>Mycoplasma mycoides, from "mycoides Small Colony" to "capri". A microevolutionary perspective.</title>
        <authorList>
            <person name="Thiaucourt F."/>
            <person name="Manso-Silvan L."/>
            <person name="Salah W."/>
            <person name="Barbe V."/>
            <person name="Berger A."/>
            <person name="Jacob D."/>
            <person name="Breton M."/>
            <person name="Dupuy V."/>
            <person name="Lomenech A.M."/>
            <person name="Blanchard A."/>
            <person name="Sirand-Pugnet P."/>
        </authorList>
    </citation>
    <scope>NUCLEOTIDE SEQUENCE [LARGE SCALE GENOMIC DNA]</scope>
    <source>
        <strain evidence="5">95010</strain>
    </source>
</reference>
<dbReference type="EMBL" id="FQ377874">
    <property type="protein sequence ID" value="CBW53833.1"/>
    <property type="molecule type" value="Genomic_DNA"/>
</dbReference>
<dbReference type="GO" id="GO:0003676">
    <property type="term" value="F:nucleic acid binding"/>
    <property type="evidence" value="ECO:0007669"/>
    <property type="project" value="InterPro"/>
</dbReference>
<evidence type="ECO:0000313" key="4">
    <source>
        <dbReference type="EMBL" id="CBW53833.1"/>
    </source>
</evidence>
<reference evidence="5" key="2">
    <citation type="journal article" date="2011" name="BMC Genomics">
        <title>Mycoplasma mycoides, from mycoides Small Colony to capri. A microevolutionary perspective.</title>
        <authorList>
            <person name="Thiaucourt F."/>
            <person name="Manso-Silvan L."/>
            <person name="Salah W."/>
            <person name="Barbe V."/>
            <person name="Berger A."/>
            <person name="Jacob D."/>
            <person name="Breton M."/>
            <person name="Dupuy V."/>
            <person name="Lomenech A.M."/>
            <person name="Blanchard A."/>
            <person name="Sirand-Pugnet P."/>
        </authorList>
    </citation>
    <scope>NUCLEOTIDE SEQUENCE [LARGE SCALE GENOMIC DNA]</scope>
    <source>
        <strain evidence="5">95010</strain>
    </source>
</reference>
<dbReference type="InterPro" id="IPR050900">
    <property type="entry name" value="Transposase_IS3/IS150/IS904"/>
</dbReference>
<sequence>MKRGKQLSVNEWIELFKHYKDYLSHNITKKEFYYIYSKIRNSGDSLPSQKAMEYLSKKYRYYNLGMELKESQTGRAPKKGKGSGRPRKNKEEYDKQRNEVIKEIDREVLEWLITDLFKEEILKKHKVDNLDELIEKIKEKFGTNITNKKIMKILGLPKSTFYYKLKKQSNDKNKAFVKHANIIKEAFEKQNGRYGRERLSAYIFKTYGINMNPRTLGRAMNKLGLFCHVRTMCKKKRESKNTNVYYPNIANRDYNGLQNDIYASDVSYIPAPIDVEGRHVYLSILIHHRTKKVVSYNLSINNDTNLVMSHIVKTKFPKDFIIHTDHGAAYSSIEYLDYIKQQGGIVSMSRIGNSLDNREAEYFFSILKSEMFINFEKKVKEITFGELKEYIKNFIEWYNSERILRKFKWKTPQELWGVYNKHNFLV</sequence>
<dbReference type="GO" id="GO:0015074">
    <property type="term" value="P:DNA integration"/>
    <property type="evidence" value="ECO:0007669"/>
    <property type="project" value="InterPro"/>
</dbReference>
<dbReference type="RefSeq" id="WP_013729261.1">
    <property type="nucleotide sequence ID" value="NC_015431.1"/>
</dbReference>
<evidence type="ECO:0000256" key="1">
    <source>
        <dbReference type="ARBA" id="ARBA00002286"/>
    </source>
</evidence>
<dbReference type="KEGG" id="mml:MLC_1050"/>
<name>F4MP01_MYCML</name>
<dbReference type="Pfam" id="PF13333">
    <property type="entry name" value="rve_2"/>
    <property type="match status" value="1"/>
</dbReference>
<dbReference type="Gene3D" id="3.30.420.10">
    <property type="entry name" value="Ribonuclease H-like superfamily/Ribonuclease H"/>
    <property type="match status" value="1"/>
</dbReference>
<protein>
    <submittedName>
        <fullName evidence="4">Transposase for insertion element ISMmy2 A</fullName>
    </submittedName>
</protein>
<feature type="compositionally biased region" description="Basic residues" evidence="2">
    <location>
        <begin position="76"/>
        <end position="88"/>
    </location>
</feature>
<dbReference type="NCBIfam" id="NF033516">
    <property type="entry name" value="transpos_IS3"/>
    <property type="match status" value="1"/>
</dbReference>
<dbReference type="HOGENOM" id="CLU_060517_0_0_14"/>
<evidence type="ECO:0000256" key="2">
    <source>
        <dbReference type="SAM" id="MobiDB-lite"/>
    </source>
</evidence>
<comment type="function">
    <text evidence="1">Involved in the transposition of the insertion sequence.</text>
</comment>
<feature type="domain" description="Integrase catalytic" evidence="3">
    <location>
        <begin position="243"/>
        <end position="420"/>
    </location>
</feature>
<feature type="region of interest" description="Disordered" evidence="2">
    <location>
        <begin position="71"/>
        <end position="95"/>
    </location>
</feature>
<dbReference type="SUPFAM" id="SSF53098">
    <property type="entry name" value="Ribonuclease H-like"/>
    <property type="match status" value="1"/>
</dbReference>
<dbReference type="PROSITE" id="PS50994">
    <property type="entry name" value="INTEGRASE"/>
    <property type="match status" value="1"/>
</dbReference>